<dbReference type="FunFam" id="3.40.50.300:FF:001809">
    <property type="entry name" value="Si:ch1073-365p7.2"/>
    <property type="match status" value="1"/>
</dbReference>
<keyword evidence="3" id="KW-0342">GTP-binding</keyword>
<comment type="caution">
    <text evidence="6">The sequence shown here is derived from an EMBL/GenBank/DDBJ whole genome shotgun (WGS) entry which is preliminary data.</text>
</comment>
<dbReference type="AlphaFoldDB" id="A0ABD0X1Y9"/>
<comment type="similarity">
    <text evidence="1">Belongs to the TRAFAC class TrmE-Era-EngA-EngB-Septin-like GTPase superfamily. AIG1/Toc34/Toc159-like paraseptin GTPase family. IAN subfamily.</text>
</comment>
<dbReference type="Gene3D" id="3.40.50.300">
    <property type="entry name" value="P-loop containing nucleotide triphosphate hydrolases"/>
    <property type="match status" value="1"/>
</dbReference>
<dbReference type="Pfam" id="PF04548">
    <property type="entry name" value="AIG1"/>
    <property type="match status" value="1"/>
</dbReference>
<evidence type="ECO:0000313" key="7">
    <source>
        <dbReference type="Proteomes" id="UP001557470"/>
    </source>
</evidence>
<dbReference type="GO" id="GO:0005525">
    <property type="term" value="F:GTP binding"/>
    <property type="evidence" value="ECO:0007669"/>
    <property type="project" value="UniProtKB-KW"/>
</dbReference>
<dbReference type="InterPro" id="IPR027417">
    <property type="entry name" value="P-loop_NTPase"/>
</dbReference>
<feature type="compositionally biased region" description="Basic and acidic residues" evidence="4">
    <location>
        <begin position="1"/>
        <end position="15"/>
    </location>
</feature>
<dbReference type="SUPFAM" id="SSF52540">
    <property type="entry name" value="P-loop containing nucleoside triphosphate hydrolases"/>
    <property type="match status" value="1"/>
</dbReference>
<evidence type="ECO:0000256" key="3">
    <source>
        <dbReference type="ARBA" id="ARBA00023134"/>
    </source>
</evidence>
<accession>A0ABD0X1Y9</accession>
<keyword evidence="7" id="KW-1185">Reference proteome</keyword>
<dbReference type="PROSITE" id="PS51720">
    <property type="entry name" value="G_AIG1"/>
    <property type="match status" value="1"/>
</dbReference>
<dbReference type="Proteomes" id="UP001557470">
    <property type="component" value="Unassembled WGS sequence"/>
</dbReference>
<dbReference type="PANTHER" id="PTHR10903:SF107">
    <property type="entry name" value="GTPASE IMAP FAMILY MEMBER 4-LIKE-RELATED"/>
    <property type="match status" value="1"/>
</dbReference>
<gene>
    <name evidence="6" type="ORF">UPYG_G00106270</name>
</gene>
<feature type="compositionally biased region" description="Basic and acidic residues" evidence="4">
    <location>
        <begin position="284"/>
        <end position="294"/>
    </location>
</feature>
<protein>
    <recommendedName>
        <fullName evidence="5">AIG1-type G domain-containing protein</fullName>
    </recommendedName>
</protein>
<dbReference type="InterPro" id="IPR006703">
    <property type="entry name" value="G_AIG1"/>
</dbReference>
<evidence type="ECO:0000256" key="1">
    <source>
        <dbReference type="ARBA" id="ARBA00008535"/>
    </source>
</evidence>
<sequence length="335" mass="37903">MDSKKFAGKIEETGRSSDCQPGQALPLSVVSGLRIILIGEREAGKSAVGNAILARQAFDSVGVRTREAVRQQGKVARRQLSVVDTPGWEWFPSRGSSLEVWKEIVRGVSLCQPGPHVILLVVPLSFSFTQRERQTVEEHVELLGKQAWEHTLVLFTVKGGQLKDSTLEEEVEESAELERLVNRCGGRYHALYGRPMRGHNAVEVLLEKMDNMVAKNQGRLLLSDAILEDARQKEEQEVRRCQEEARERAEELRRVRGALRRMERQGGGAEATEESRSQQRRRTRYTDERPDSVDSRSAGRIPGSHLSWADLKNIVRQSCKTIKWGREEEVDKTQN</sequence>
<evidence type="ECO:0000259" key="5">
    <source>
        <dbReference type="PROSITE" id="PS51720"/>
    </source>
</evidence>
<evidence type="ECO:0000256" key="4">
    <source>
        <dbReference type="SAM" id="MobiDB-lite"/>
    </source>
</evidence>
<feature type="region of interest" description="Disordered" evidence="4">
    <location>
        <begin position="259"/>
        <end position="306"/>
    </location>
</feature>
<proteinExistence type="inferred from homology"/>
<evidence type="ECO:0000256" key="2">
    <source>
        <dbReference type="ARBA" id="ARBA00022741"/>
    </source>
</evidence>
<dbReference type="PANTHER" id="PTHR10903">
    <property type="entry name" value="GTPASE, IMAP FAMILY MEMBER-RELATED"/>
    <property type="match status" value="1"/>
</dbReference>
<feature type="domain" description="AIG1-type G" evidence="5">
    <location>
        <begin position="30"/>
        <end position="231"/>
    </location>
</feature>
<dbReference type="EMBL" id="JAGEUA010000003">
    <property type="protein sequence ID" value="KAL0993333.1"/>
    <property type="molecule type" value="Genomic_DNA"/>
</dbReference>
<name>A0ABD0X1Y9_UMBPY</name>
<evidence type="ECO:0000313" key="6">
    <source>
        <dbReference type="EMBL" id="KAL0993333.1"/>
    </source>
</evidence>
<dbReference type="InterPro" id="IPR045058">
    <property type="entry name" value="GIMA/IAN/Toc"/>
</dbReference>
<reference evidence="6 7" key="1">
    <citation type="submission" date="2024-06" db="EMBL/GenBank/DDBJ databases">
        <authorList>
            <person name="Pan Q."/>
            <person name="Wen M."/>
            <person name="Jouanno E."/>
            <person name="Zahm M."/>
            <person name="Klopp C."/>
            <person name="Cabau C."/>
            <person name="Louis A."/>
            <person name="Berthelot C."/>
            <person name="Parey E."/>
            <person name="Roest Crollius H."/>
            <person name="Montfort J."/>
            <person name="Robinson-Rechavi M."/>
            <person name="Bouchez O."/>
            <person name="Lampietro C."/>
            <person name="Lopez Roques C."/>
            <person name="Donnadieu C."/>
            <person name="Postlethwait J."/>
            <person name="Bobe J."/>
            <person name="Verreycken H."/>
            <person name="Guiguen Y."/>
        </authorList>
    </citation>
    <scope>NUCLEOTIDE SEQUENCE [LARGE SCALE GENOMIC DNA]</scope>
    <source>
        <strain evidence="6">Up_M1</strain>
        <tissue evidence="6">Testis</tissue>
    </source>
</reference>
<feature type="region of interest" description="Disordered" evidence="4">
    <location>
        <begin position="1"/>
        <end position="20"/>
    </location>
</feature>
<keyword evidence="2" id="KW-0547">Nucleotide-binding</keyword>
<organism evidence="6 7">
    <name type="scientific">Umbra pygmaea</name>
    <name type="common">Eastern mudminnow</name>
    <dbReference type="NCBI Taxonomy" id="75934"/>
    <lineage>
        <taxon>Eukaryota</taxon>
        <taxon>Metazoa</taxon>
        <taxon>Chordata</taxon>
        <taxon>Craniata</taxon>
        <taxon>Vertebrata</taxon>
        <taxon>Euteleostomi</taxon>
        <taxon>Actinopterygii</taxon>
        <taxon>Neopterygii</taxon>
        <taxon>Teleostei</taxon>
        <taxon>Protacanthopterygii</taxon>
        <taxon>Esociformes</taxon>
        <taxon>Umbridae</taxon>
        <taxon>Umbra</taxon>
    </lineage>
</organism>